<dbReference type="InterPro" id="IPR023267">
    <property type="entry name" value="RCMT"/>
</dbReference>
<feature type="domain" description="SAM-dependent MTase RsmB/NOP-type" evidence="15">
    <location>
        <begin position="170"/>
        <end position="449"/>
    </location>
</feature>
<evidence type="ECO:0000256" key="13">
    <source>
        <dbReference type="ARBA" id="ARBA00047283"/>
    </source>
</evidence>
<dbReference type="OrthoDB" id="9810297at2"/>
<dbReference type="CDD" id="cd02440">
    <property type="entry name" value="AdoMet_MTases"/>
    <property type="match status" value="1"/>
</dbReference>
<evidence type="ECO:0000256" key="14">
    <source>
        <dbReference type="PROSITE-ProRule" id="PRU01023"/>
    </source>
</evidence>
<evidence type="ECO:0000256" key="9">
    <source>
        <dbReference type="ARBA" id="ARBA00022691"/>
    </source>
</evidence>
<dbReference type="PROSITE" id="PS01153">
    <property type="entry name" value="NOL1_NOP2_SUN"/>
    <property type="match status" value="1"/>
</dbReference>
<evidence type="ECO:0000256" key="1">
    <source>
        <dbReference type="ARBA" id="ARBA00002724"/>
    </source>
</evidence>
<dbReference type="InterPro" id="IPR049560">
    <property type="entry name" value="MeTrfase_RsmB-F_NOP2_cat"/>
</dbReference>
<dbReference type="SUPFAM" id="SSF48013">
    <property type="entry name" value="NusB-like"/>
    <property type="match status" value="1"/>
</dbReference>
<comment type="similarity">
    <text evidence="3 14">Belongs to the class I-like SAM-binding methyltransferase superfamily. RsmB/NOP family.</text>
</comment>
<comment type="subcellular location">
    <subcellularLocation>
        <location evidence="2">Cytoplasm</location>
    </subcellularLocation>
</comment>
<feature type="binding site" evidence="14">
    <location>
        <position position="283"/>
    </location>
    <ligand>
        <name>S-adenosyl-L-methionine</name>
        <dbReference type="ChEBI" id="CHEBI:59789"/>
    </ligand>
</feature>
<keyword evidence="7 14" id="KW-0489">Methyltransferase</keyword>
<dbReference type="InterPro" id="IPR004573">
    <property type="entry name" value="rRNA_ssu_MeTfrase_B"/>
</dbReference>
<dbReference type="STRING" id="1069536.SINU_11175"/>
<evidence type="ECO:0000313" key="17">
    <source>
        <dbReference type="Proteomes" id="UP000035553"/>
    </source>
</evidence>
<feature type="binding site" evidence="14">
    <location>
        <position position="329"/>
    </location>
    <ligand>
        <name>S-adenosyl-L-methionine</name>
        <dbReference type="ChEBI" id="CHEBI:59789"/>
    </ligand>
</feature>
<name>A0A0U1QM21_9BACL</name>
<organism evidence="16 17">
    <name type="scientific">Sporolactobacillus inulinus CASD</name>
    <dbReference type="NCBI Taxonomy" id="1069536"/>
    <lineage>
        <taxon>Bacteria</taxon>
        <taxon>Bacillati</taxon>
        <taxon>Bacillota</taxon>
        <taxon>Bacilli</taxon>
        <taxon>Bacillales</taxon>
        <taxon>Sporolactobacillaceae</taxon>
        <taxon>Sporolactobacillus</taxon>
    </lineage>
</organism>
<keyword evidence="9 14" id="KW-0949">S-adenosyl-L-methionine</keyword>
<proteinExistence type="inferred from homology"/>
<dbReference type="PANTHER" id="PTHR22807">
    <property type="entry name" value="NOP2 YEAST -RELATED NOL1/NOP2/FMU SUN DOMAIN-CONTAINING"/>
    <property type="match status" value="1"/>
</dbReference>
<dbReference type="AlphaFoldDB" id="A0A0U1QM21"/>
<dbReference type="InterPro" id="IPR035926">
    <property type="entry name" value="NusB-like_sf"/>
</dbReference>
<dbReference type="Proteomes" id="UP000035553">
    <property type="component" value="Unassembled WGS sequence"/>
</dbReference>
<dbReference type="EMBL" id="AFVQ02000157">
    <property type="protein sequence ID" value="KLI01843.1"/>
    <property type="molecule type" value="Genomic_DNA"/>
</dbReference>
<dbReference type="RefSeq" id="WP_010023259.1">
    <property type="nucleotide sequence ID" value="NZ_AFVQ02000157.1"/>
</dbReference>
<keyword evidence="8 14" id="KW-0808">Transferase</keyword>
<comment type="caution">
    <text evidence="16">The sequence shown here is derived from an EMBL/GenBank/DDBJ whole genome shotgun (WGS) entry which is preliminary data.</text>
</comment>
<accession>A0A0U1QM21</accession>
<comment type="function">
    <text evidence="1">Specifically methylates the cytosine at position 967 (m5C967) of 16S rRNA.</text>
</comment>
<gene>
    <name evidence="16" type="ORF">SINU_11175</name>
</gene>
<dbReference type="Gene3D" id="3.40.50.150">
    <property type="entry name" value="Vaccinia Virus protein VP39"/>
    <property type="match status" value="1"/>
</dbReference>
<dbReference type="NCBIfam" id="TIGR00563">
    <property type="entry name" value="rsmB"/>
    <property type="match status" value="1"/>
</dbReference>
<evidence type="ECO:0000256" key="12">
    <source>
        <dbReference type="ARBA" id="ARBA00031088"/>
    </source>
</evidence>
<dbReference type="GO" id="GO:0008649">
    <property type="term" value="F:rRNA methyltransferase activity"/>
    <property type="evidence" value="ECO:0007669"/>
    <property type="project" value="InterPro"/>
</dbReference>
<dbReference type="PRINTS" id="PR02008">
    <property type="entry name" value="RCMTFAMILY"/>
</dbReference>
<evidence type="ECO:0000256" key="2">
    <source>
        <dbReference type="ARBA" id="ARBA00004496"/>
    </source>
</evidence>
<keyword evidence="10 14" id="KW-0694">RNA-binding</keyword>
<evidence type="ECO:0000259" key="15">
    <source>
        <dbReference type="PROSITE" id="PS51686"/>
    </source>
</evidence>
<feature type="active site" description="Nucleophile" evidence="14">
    <location>
        <position position="382"/>
    </location>
</feature>
<sequence>MSHQTARETALDLLLSITTKHAYSQIALNEALSAGQLRENDKRLVTTLVYGVLQQKSVLRFYLSSFVNRKRKLDAWVEMLLLLSIYQKVFLDRIPDHAIVNESVTIAKKRGHRGISGFVNGILRRLMREGVPSLSSITPEQKRLSIQYSHPEWLLKLWREQWDLDTAVKTAQADNQPPNLCLRVNRLKLSRQELMEHLAQEGIQTVPGPLSLDCIVVTSGNAVATAAFQKGWFTVQDESSMLVADCVGAEDNMLILDACAGPGGKTTHLGERMNNKGKIIALDLHPHKTKLIDQAANRLGLENIETRAMDARAARDTFGEAAFDRVLLDVPCSGLGVIRRKPEIKWSKTAEEISGLIPIQRAILEEAAPMVKPGGRLIYSTCTIQKEENEQQILAFLRRHPEYRTDAALFERLPSVLSDDRESLKPGMIQIFPYQFDTDGFFICCLERKDN</sequence>
<dbReference type="InterPro" id="IPR006027">
    <property type="entry name" value="NusB_RsmB_TIM44"/>
</dbReference>
<comment type="catalytic activity">
    <reaction evidence="13">
        <text>cytidine(967) in 16S rRNA + S-adenosyl-L-methionine = 5-methylcytidine(967) in 16S rRNA + S-adenosyl-L-homocysteine + H(+)</text>
        <dbReference type="Rhea" id="RHEA:42748"/>
        <dbReference type="Rhea" id="RHEA-COMP:10219"/>
        <dbReference type="Rhea" id="RHEA-COMP:10220"/>
        <dbReference type="ChEBI" id="CHEBI:15378"/>
        <dbReference type="ChEBI" id="CHEBI:57856"/>
        <dbReference type="ChEBI" id="CHEBI:59789"/>
        <dbReference type="ChEBI" id="CHEBI:74483"/>
        <dbReference type="ChEBI" id="CHEBI:82748"/>
        <dbReference type="EC" id="2.1.1.176"/>
    </reaction>
</comment>
<dbReference type="Gene3D" id="3.30.70.1170">
    <property type="entry name" value="Sun protein, domain 3"/>
    <property type="match status" value="1"/>
</dbReference>
<protein>
    <recommendedName>
        <fullName evidence="4">16S rRNA (cytosine(967)-C(5))-methyltransferase</fullName>
        <ecNumber evidence="4">2.1.1.176</ecNumber>
    </recommendedName>
    <alternativeName>
        <fullName evidence="11">16S rRNA m5C967 methyltransferase</fullName>
    </alternativeName>
    <alternativeName>
        <fullName evidence="12">rRNA (cytosine-C(5)-)-methyltransferase RsmB</fullName>
    </alternativeName>
</protein>
<reference evidence="16 17" key="1">
    <citation type="journal article" date="2011" name="J. Bacteriol.">
        <title>Draft genome sequence of Sporolactobacillus inulinus strain CASD, an efficient D-lactic acid-producing bacterium with high-concentration lactate tolerance capability.</title>
        <authorList>
            <person name="Yu B."/>
            <person name="Su F."/>
            <person name="Wang L."/>
            <person name="Xu K."/>
            <person name="Zhao B."/>
            <person name="Xu P."/>
        </authorList>
    </citation>
    <scope>NUCLEOTIDE SEQUENCE [LARGE SCALE GENOMIC DNA]</scope>
    <source>
        <strain evidence="16 17">CASD</strain>
    </source>
</reference>
<evidence type="ECO:0000256" key="6">
    <source>
        <dbReference type="ARBA" id="ARBA00022552"/>
    </source>
</evidence>
<evidence type="ECO:0000256" key="3">
    <source>
        <dbReference type="ARBA" id="ARBA00007494"/>
    </source>
</evidence>
<keyword evidence="6" id="KW-0698">rRNA processing</keyword>
<dbReference type="EC" id="2.1.1.176" evidence="4"/>
<dbReference type="FunFam" id="3.40.50.150:FF:000022">
    <property type="entry name" value="Ribosomal RNA small subunit methyltransferase B"/>
    <property type="match status" value="1"/>
</dbReference>
<dbReference type="GO" id="GO:0003723">
    <property type="term" value="F:RNA binding"/>
    <property type="evidence" value="ECO:0007669"/>
    <property type="project" value="UniProtKB-UniRule"/>
</dbReference>
<dbReference type="InterPro" id="IPR054728">
    <property type="entry name" value="RsmB-like_ferredoxin"/>
</dbReference>
<evidence type="ECO:0000256" key="8">
    <source>
        <dbReference type="ARBA" id="ARBA00022679"/>
    </source>
</evidence>
<dbReference type="SUPFAM" id="SSF53335">
    <property type="entry name" value="S-adenosyl-L-methionine-dependent methyltransferases"/>
    <property type="match status" value="1"/>
</dbReference>
<dbReference type="InterPro" id="IPR029063">
    <property type="entry name" value="SAM-dependent_MTases_sf"/>
</dbReference>
<dbReference type="Gene3D" id="1.10.940.10">
    <property type="entry name" value="NusB-like"/>
    <property type="match status" value="1"/>
</dbReference>
<dbReference type="NCBIfam" id="NF011494">
    <property type="entry name" value="PRK14902.1"/>
    <property type="match status" value="1"/>
</dbReference>
<evidence type="ECO:0000256" key="11">
    <source>
        <dbReference type="ARBA" id="ARBA00030399"/>
    </source>
</evidence>
<evidence type="ECO:0000313" key="16">
    <source>
        <dbReference type="EMBL" id="KLI01843.1"/>
    </source>
</evidence>
<evidence type="ECO:0000256" key="7">
    <source>
        <dbReference type="ARBA" id="ARBA00022603"/>
    </source>
</evidence>
<dbReference type="GO" id="GO:0005737">
    <property type="term" value="C:cytoplasm"/>
    <property type="evidence" value="ECO:0007669"/>
    <property type="project" value="UniProtKB-SubCell"/>
</dbReference>
<dbReference type="PROSITE" id="PS51686">
    <property type="entry name" value="SAM_MT_RSMB_NOP"/>
    <property type="match status" value="1"/>
</dbReference>
<dbReference type="InterPro" id="IPR018314">
    <property type="entry name" value="RsmB/NOL1/NOP2-like_CS"/>
</dbReference>
<dbReference type="Pfam" id="PF01189">
    <property type="entry name" value="Methyltr_RsmB-F"/>
    <property type="match status" value="1"/>
</dbReference>
<evidence type="ECO:0000256" key="5">
    <source>
        <dbReference type="ARBA" id="ARBA00022490"/>
    </source>
</evidence>
<dbReference type="InterPro" id="IPR001678">
    <property type="entry name" value="MeTrfase_RsmB-F_NOP2_dom"/>
</dbReference>
<dbReference type="Pfam" id="PF01029">
    <property type="entry name" value="NusB"/>
    <property type="match status" value="1"/>
</dbReference>
<keyword evidence="17" id="KW-1185">Reference proteome</keyword>
<keyword evidence="5" id="KW-0963">Cytoplasm</keyword>
<dbReference type="FunFam" id="1.10.940.10:FF:000006">
    <property type="entry name" value="16S rRNA (Cytosine(967)-C(5))-methyltransferase RsmB"/>
    <property type="match status" value="1"/>
</dbReference>
<dbReference type="Pfam" id="PF22458">
    <property type="entry name" value="RsmF-B_ferredox"/>
    <property type="match status" value="1"/>
</dbReference>
<evidence type="ECO:0000256" key="4">
    <source>
        <dbReference type="ARBA" id="ARBA00012140"/>
    </source>
</evidence>
<dbReference type="GO" id="GO:0006355">
    <property type="term" value="P:regulation of DNA-templated transcription"/>
    <property type="evidence" value="ECO:0007669"/>
    <property type="project" value="InterPro"/>
</dbReference>
<evidence type="ECO:0000256" key="10">
    <source>
        <dbReference type="ARBA" id="ARBA00022884"/>
    </source>
</evidence>
<dbReference type="PANTHER" id="PTHR22807:SF53">
    <property type="entry name" value="RIBOSOMAL RNA SMALL SUBUNIT METHYLTRANSFERASE B-RELATED"/>
    <property type="match status" value="1"/>
</dbReference>
<feature type="binding site" evidence="14">
    <location>
        <begin position="259"/>
        <end position="265"/>
    </location>
    <ligand>
        <name>S-adenosyl-L-methionine</name>
        <dbReference type="ChEBI" id="CHEBI:59789"/>
    </ligand>
</feature>
<feature type="binding site" evidence="14">
    <location>
        <position position="310"/>
    </location>
    <ligand>
        <name>S-adenosyl-L-methionine</name>
        <dbReference type="ChEBI" id="CHEBI:59789"/>
    </ligand>
</feature>